<sequence>MAAACAVANTTFRYSTLQYTVVFFTTLLRNPTTNYTIRVSNNLLCGHFRFTSCVKCSHVIHMLQMVKGGLEWNFS</sequence>
<dbReference type="Proteomes" id="UP000054630">
    <property type="component" value="Unassembled WGS sequence"/>
</dbReference>
<accession>A0A0V0SJT2</accession>
<dbReference type="EMBL" id="JYDL01000005">
    <property type="protein sequence ID" value="KRX26929.1"/>
    <property type="molecule type" value="Genomic_DNA"/>
</dbReference>
<name>A0A0V0SJT2_9BILA</name>
<evidence type="ECO:0000313" key="2">
    <source>
        <dbReference type="Proteomes" id="UP000054630"/>
    </source>
</evidence>
<gene>
    <name evidence="1" type="ORF">T07_9929</name>
</gene>
<proteinExistence type="predicted"/>
<organism evidence="1 2">
    <name type="scientific">Trichinella nelsoni</name>
    <dbReference type="NCBI Taxonomy" id="6336"/>
    <lineage>
        <taxon>Eukaryota</taxon>
        <taxon>Metazoa</taxon>
        <taxon>Ecdysozoa</taxon>
        <taxon>Nematoda</taxon>
        <taxon>Enoplea</taxon>
        <taxon>Dorylaimia</taxon>
        <taxon>Trichinellida</taxon>
        <taxon>Trichinellidae</taxon>
        <taxon>Trichinella</taxon>
    </lineage>
</organism>
<reference evidence="1 2" key="1">
    <citation type="submission" date="2015-01" db="EMBL/GenBank/DDBJ databases">
        <title>Evolution of Trichinella species and genotypes.</title>
        <authorList>
            <person name="Korhonen P.K."/>
            <person name="Edoardo P."/>
            <person name="Giuseppe L.R."/>
            <person name="Gasser R.B."/>
        </authorList>
    </citation>
    <scope>NUCLEOTIDE SEQUENCE [LARGE SCALE GENOMIC DNA]</scope>
    <source>
        <strain evidence="1">ISS37</strain>
    </source>
</reference>
<dbReference type="AlphaFoldDB" id="A0A0V0SJT2"/>
<keyword evidence="2" id="KW-1185">Reference proteome</keyword>
<evidence type="ECO:0000313" key="1">
    <source>
        <dbReference type="EMBL" id="KRX26929.1"/>
    </source>
</evidence>
<protein>
    <submittedName>
        <fullName evidence="1">Uncharacterized protein</fullName>
    </submittedName>
</protein>
<comment type="caution">
    <text evidence="1">The sequence shown here is derived from an EMBL/GenBank/DDBJ whole genome shotgun (WGS) entry which is preliminary data.</text>
</comment>